<evidence type="ECO:0008006" key="3">
    <source>
        <dbReference type="Google" id="ProtNLM"/>
    </source>
</evidence>
<sequence>MRRHRVLAAAGGGTVRALVEDALDAIDVDVDPRGDAGSSPGHVGHVYLLRRGTVRVTAVDDHEARCWYLVVESPDDGAGREVDDALAAVLPTRTFPELLDDAEQHPTEHAGAAVRRMALGAPDGADPRALRVLGELLTDPDVGLRTVGVEAATLTGWREAVPLLERVRDTDADHEMRRFAQVGLDLLASP</sequence>
<dbReference type="EMBL" id="CP002666">
    <property type="protein sequence ID" value="AEE46192.1"/>
    <property type="molecule type" value="Genomic_DNA"/>
</dbReference>
<name>F4H0U5_CELFA</name>
<dbReference type="Proteomes" id="UP000008460">
    <property type="component" value="Chromosome"/>
</dbReference>
<protein>
    <recommendedName>
        <fullName evidence="3">HEAT repeat domain-containing protein</fullName>
    </recommendedName>
</protein>
<dbReference type="HOGENOM" id="CLU_1425668_0_0_11"/>
<dbReference type="SUPFAM" id="SSF48371">
    <property type="entry name" value="ARM repeat"/>
    <property type="match status" value="1"/>
</dbReference>
<evidence type="ECO:0000313" key="1">
    <source>
        <dbReference type="EMBL" id="AEE46192.1"/>
    </source>
</evidence>
<proteinExistence type="predicted"/>
<dbReference type="RefSeq" id="WP_013771218.1">
    <property type="nucleotide sequence ID" value="NC_015514.1"/>
</dbReference>
<dbReference type="STRING" id="590998.Celf_2064"/>
<organism evidence="1 2">
    <name type="scientific">Cellulomonas fimi (strain ATCC 484 / DSM 20113 / JCM 1341 / CCUG 24087 / LMG 16345 / NBRC 15513 / NCIMB 8980 / NCTC 7547 / NRS-133)</name>
    <dbReference type="NCBI Taxonomy" id="590998"/>
    <lineage>
        <taxon>Bacteria</taxon>
        <taxon>Bacillati</taxon>
        <taxon>Actinomycetota</taxon>
        <taxon>Actinomycetes</taxon>
        <taxon>Micrococcales</taxon>
        <taxon>Cellulomonadaceae</taxon>
        <taxon>Cellulomonas</taxon>
    </lineage>
</organism>
<accession>F4H0U5</accession>
<evidence type="ECO:0000313" key="2">
    <source>
        <dbReference type="Proteomes" id="UP000008460"/>
    </source>
</evidence>
<dbReference type="KEGG" id="cfi:Celf_2064"/>
<keyword evidence="2" id="KW-1185">Reference proteome</keyword>
<dbReference type="Gene3D" id="1.25.10.10">
    <property type="entry name" value="Leucine-rich Repeat Variant"/>
    <property type="match status" value="1"/>
</dbReference>
<dbReference type="InterPro" id="IPR016024">
    <property type="entry name" value="ARM-type_fold"/>
</dbReference>
<gene>
    <name evidence="1" type="ordered locus">Celf_2064</name>
</gene>
<dbReference type="InterPro" id="IPR011989">
    <property type="entry name" value="ARM-like"/>
</dbReference>
<dbReference type="AlphaFoldDB" id="F4H0U5"/>
<reference evidence="1 2" key="1">
    <citation type="submission" date="2011-04" db="EMBL/GenBank/DDBJ databases">
        <title>Complete sequence of Cellulomonas fimi ATCC 484.</title>
        <authorList>
            <consortium name="US DOE Joint Genome Institute"/>
            <person name="Lucas S."/>
            <person name="Han J."/>
            <person name="Lapidus A."/>
            <person name="Cheng J.-F."/>
            <person name="Goodwin L."/>
            <person name="Pitluck S."/>
            <person name="Peters L."/>
            <person name="Chertkov O."/>
            <person name="Detter J.C."/>
            <person name="Han C."/>
            <person name="Tapia R."/>
            <person name="Land M."/>
            <person name="Hauser L."/>
            <person name="Kyrpides N."/>
            <person name="Ivanova N."/>
            <person name="Ovchinnikova G."/>
            <person name="Pagani I."/>
            <person name="Mead D."/>
            <person name="Brumm P."/>
            <person name="Woyke T."/>
        </authorList>
    </citation>
    <scope>NUCLEOTIDE SEQUENCE [LARGE SCALE GENOMIC DNA]</scope>
    <source>
        <strain evidence="2">ATCC 484 / DSM 20113 / JCM 1341 / NBRC 15513 / NCIMB 8980 / NCTC 7547</strain>
    </source>
</reference>